<keyword evidence="2" id="KW-0805">Transcription regulation</keyword>
<dbReference type="Gene3D" id="2.60.40.3960">
    <property type="entry name" value="Velvet domain"/>
    <property type="match status" value="1"/>
</dbReference>
<sequence>MCTDVINADSSDLFLDLSYTKLTQVRFSSMIDSLALSSNDHHDPDSTFAFCTVQLVSPVEKVKCSRGVPRRNKPGRTCRLSSPASKSRDALRVAVQSPVQFNREGGNAIEAKSRSRTVSRFPTRTLPPLTIPGQRGRNRSGQSSPRSVYSTSSFFPSHGSRSSPPSSRGSFSHFTPILPEGYSRSHLPRIQVSSLLSDPRALSYHLEVVQQPQSAAEFANYPLSRLPVTPPVIVRLSIHDASGNQVEPETELPFLIAHLSLHNESVSERSPSSASTLYGNLVSSIEQLEDLQGNRGLFFLFPDVSIQWRGRYKLGITLLRISGSSIDASGILGLAQHGQALAEAKTKVFEVLPRHQYTAAQPTRLTQSFIRQGARMFTFVSPPHP</sequence>
<evidence type="ECO:0000259" key="6">
    <source>
        <dbReference type="PROSITE" id="PS51821"/>
    </source>
</evidence>
<accession>A0AA38P0N7</accession>
<dbReference type="AlphaFoldDB" id="A0AA38P0N7"/>
<dbReference type="PANTHER" id="PTHR33572:SF15">
    <property type="entry name" value="VELVET DOMAIN-CONTAINING PROTEIN"/>
    <property type="match status" value="1"/>
</dbReference>
<feature type="compositionally biased region" description="Low complexity" evidence="5">
    <location>
        <begin position="152"/>
        <end position="172"/>
    </location>
</feature>
<organism evidence="7 8">
    <name type="scientific">Lentinula raphanica</name>
    <dbReference type="NCBI Taxonomy" id="153919"/>
    <lineage>
        <taxon>Eukaryota</taxon>
        <taxon>Fungi</taxon>
        <taxon>Dikarya</taxon>
        <taxon>Basidiomycota</taxon>
        <taxon>Agaricomycotina</taxon>
        <taxon>Agaricomycetes</taxon>
        <taxon>Agaricomycetidae</taxon>
        <taxon>Agaricales</taxon>
        <taxon>Marasmiineae</taxon>
        <taxon>Omphalotaceae</taxon>
        <taxon>Lentinula</taxon>
    </lineage>
</organism>
<keyword evidence="8" id="KW-1185">Reference proteome</keyword>
<evidence type="ECO:0000256" key="5">
    <source>
        <dbReference type="SAM" id="MobiDB-lite"/>
    </source>
</evidence>
<evidence type="ECO:0000256" key="4">
    <source>
        <dbReference type="ARBA" id="ARBA00023242"/>
    </source>
</evidence>
<evidence type="ECO:0000313" key="8">
    <source>
        <dbReference type="Proteomes" id="UP001163846"/>
    </source>
</evidence>
<keyword evidence="4" id="KW-0539">Nucleus</keyword>
<dbReference type="PROSITE" id="PS51821">
    <property type="entry name" value="VELVET"/>
    <property type="match status" value="1"/>
</dbReference>
<dbReference type="GO" id="GO:0005634">
    <property type="term" value="C:nucleus"/>
    <property type="evidence" value="ECO:0007669"/>
    <property type="project" value="UniProtKB-SubCell"/>
</dbReference>
<feature type="compositionally biased region" description="Polar residues" evidence="5">
    <location>
        <begin position="139"/>
        <end position="151"/>
    </location>
</feature>
<keyword evidence="3" id="KW-0804">Transcription</keyword>
<feature type="region of interest" description="Disordered" evidence="5">
    <location>
        <begin position="104"/>
        <end position="172"/>
    </location>
</feature>
<evidence type="ECO:0000256" key="2">
    <source>
        <dbReference type="ARBA" id="ARBA00023015"/>
    </source>
</evidence>
<dbReference type="Pfam" id="PF11754">
    <property type="entry name" value="Velvet"/>
    <property type="match status" value="2"/>
</dbReference>
<feature type="region of interest" description="Disordered" evidence="5">
    <location>
        <begin position="66"/>
        <end position="92"/>
    </location>
</feature>
<name>A0AA38P0N7_9AGAR</name>
<protein>
    <submittedName>
        <fullName evidence="7">Velvet factor-domain-containing protein</fullName>
    </submittedName>
</protein>
<evidence type="ECO:0000256" key="3">
    <source>
        <dbReference type="ARBA" id="ARBA00023163"/>
    </source>
</evidence>
<evidence type="ECO:0000313" key="7">
    <source>
        <dbReference type="EMBL" id="KAJ3834071.1"/>
    </source>
</evidence>
<evidence type="ECO:0000256" key="1">
    <source>
        <dbReference type="ARBA" id="ARBA00004123"/>
    </source>
</evidence>
<comment type="caution">
    <text evidence="7">The sequence shown here is derived from an EMBL/GenBank/DDBJ whole genome shotgun (WGS) entry which is preliminary data.</text>
</comment>
<feature type="domain" description="Velvet" evidence="6">
    <location>
        <begin position="199"/>
        <end position="379"/>
    </location>
</feature>
<dbReference type="Proteomes" id="UP001163846">
    <property type="component" value="Unassembled WGS sequence"/>
</dbReference>
<proteinExistence type="predicted"/>
<dbReference type="InterPro" id="IPR038491">
    <property type="entry name" value="Velvet_dom_sf"/>
</dbReference>
<dbReference type="InterPro" id="IPR021740">
    <property type="entry name" value="Velvet"/>
</dbReference>
<gene>
    <name evidence="7" type="ORF">F5878DRAFT_631418</name>
</gene>
<dbReference type="InterPro" id="IPR037525">
    <property type="entry name" value="Velvet_dom"/>
</dbReference>
<reference evidence="7" key="1">
    <citation type="submission" date="2022-08" db="EMBL/GenBank/DDBJ databases">
        <authorList>
            <consortium name="DOE Joint Genome Institute"/>
            <person name="Min B."/>
            <person name="Riley R."/>
            <person name="Sierra-Patev S."/>
            <person name="Naranjo-Ortiz M."/>
            <person name="Looney B."/>
            <person name="Konkel Z."/>
            <person name="Slot J.C."/>
            <person name="Sakamoto Y."/>
            <person name="Steenwyk J.L."/>
            <person name="Rokas A."/>
            <person name="Carro J."/>
            <person name="Camarero S."/>
            <person name="Ferreira P."/>
            <person name="Molpeceres G."/>
            <person name="Ruiz-Duenas F.J."/>
            <person name="Serrano A."/>
            <person name="Henrissat B."/>
            <person name="Drula E."/>
            <person name="Hughes K.W."/>
            <person name="Mata J.L."/>
            <person name="Ishikawa N.K."/>
            <person name="Vargas-Isla R."/>
            <person name="Ushijima S."/>
            <person name="Smith C.A."/>
            <person name="Ahrendt S."/>
            <person name="Andreopoulos W."/>
            <person name="He G."/>
            <person name="Labutti K."/>
            <person name="Lipzen A."/>
            <person name="Ng V."/>
            <person name="Sandor L."/>
            <person name="Barry K."/>
            <person name="Martinez A.T."/>
            <person name="Xiao Y."/>
            <person name="Gibbons J.G."/>
            <person name="Terashima K."/>
            <person name="Hibbett D.S."/>
            <person name="Grigoriev I.V."/>
        </authorList>
    </citation>
    <scope>NUCLEOTIDE SEQUENCE</scope>
    <source>
        <strain evidence="7">TFB9207</strain>
    </source>
</reference>
<dbReference type="EMBL" id="MU806587">
    <property type="protein sequence ID" value="KAJ3834071.1"/>
    <property type="molecule type" value="Genomic_DNA"/>
</dbReference>
<comment type="subcellular location">
    <subcellularLocation>
        <location evidence="1">Nucleus</location>
    </subcellularLocation>
</comment>
<dbReference type="PANTHER" id="PTHR33572">
    <property type="entry name" value="SPORE DEVELOPMENT REGULATOR VOSA"/>
    <property type="match status" value="1"/>
</dbReference>